<reference evidence="3" key="1">
    <citation type="submission" date="2017-02" db="UniProtKB">
        <authorList>
            <consortium name="WormBaseParasite"/>
        </authorList>
    </citation>
    <scope>IDENTIFICATION</scope>
</reference>
<dbReference type="STRING" id="27835.A0A0N4YWI5"/>
<accession>A0A0N4YWI5</accession>
<dbReference type="AlphaFoldDB" id="A0A0N4YWI5"/>
<dbReference type="WBParaSite" id="NBR_0002160701-mRNA-1">
    <property type="protein sequence ID" value="NBR_0002160701-mRNA-1"/>
    <property type="gene ID" value="NBR_0002160701"/>
</dbReference>
<dbReference type="Proteomes" id="UP000271162">
    <property type="component" value="Unassembled WGS sequence"/>
</dbReference>
<keyword evidence="2" id="KW-1185">Reference proteome</keyword>
<proteinExistence type="predicted"/>
<evidence type="ECO:0000313" key="1">
    <source>
        <dbReference type="EMBL" id="VDL85684.1"/>
    </source>
</evidence>
<protein>
    <submittedName>
        <fullName evidence="3">WAPL domain-containing protein</fullName>
    </submittedName>
</protein>
<evidence type="ECO:0000313" key="2">
    <source>
        <dbReference type="Proteomes" id="UP000271162"/>
    </source>
</evidence>
<reference evidence="1 2" key="2">
    <citation type="submission" date="2018-11" db="EMBL/GenBank/DDBJ databases">
        <authorList>
            <consortium name="Pathogen Informatics"/>
        </authorList>
    </citation>
    <scope>NUCLEOTIDE SEQUENCE [LARGE SCALE GENOMIC DNA]</scope>
</reference>
<dbReference type="EMBL" id="UYSL01026590">
    <property type="protein sequence ID" value="VDL85684.1"/>
    <property type="molecule type" value="Genomic_DNA"/>
</dbReference>
<evidence type="ECO:0000313" key="3">
    <source>
        <dbReference type="WBParaSite" id="NBR_0002160701-mRNA-1"/>
    </source>
</evidence>
<sequence>MSTGADDILKNAQIAHHKELQFEDDLENLSLSVDDSIDSFRFNVPQCDSPLATEKGRSDRNDLLKSTLKSARDFIESDEFALISKDKLTFNGKREKLQIFCSTPKHVFDRVIRNIVQKRREVSSDKFGVGPAIHVCLAWLCHAAQCSMGDMVPGGEVFPHAESYIHRRLTKTELPEVPEEERVELAILQVCRVLDLLTVCDLRSQSPVDRSILAFAICRLLLDANSCCAMQYRGSRALENDDNKKGSIILMLDASLHPSLYEKMKPTRKQQITELLLRLRRDLGGSCNPNGALTYRLLRNLIDRFEIQSNPELTITG</sequence>
<name>A0A0N4YWI5_NIPBR</name>
<gene>
    <name evidence="1" type="ORF">NBR_LOCUS21608</name>
</gene>
<organism evidence="3">
    <name type="scientific">Nippostrongylus brasiliensis</name>
    <name type="common">Rat hookworm</name>
    <dbReference type="NCBI Taxonomy" id="27835"/>
    <lineage>
        <taxon>Eukaryota</taxon>
        <taxon>Metazoa</taxon>
        <taxon>Ecdysozoa</taxon>
        <taxon>Nematoda</taxon>
        <taxon>Chromadorea</taxon>
        <taxon>Rhabditida</taxon>
        <taxon>Rhabditina</taxon>
        <taxon>Rhabditomorpha</taxon>
        <taxon>Strongyloidea</taxon>
        <taxon>Heligmosomidae</taxon>
        <taxon>Nippostrongylus</taxon>
    </lineage>
</organism>